<dbReference type="SUPFAM" id="SSF49313">
    <property type="entry name" value="Cadherin-like"/>
    <property type="match status" value="1"/>
</dbReference>
<dbReference type="InterPro" id="IPR001343">
    <property type="entry name" value="Hemolysn_Ca-bd"/>
</dbReference>
<evidence type="ECO:0000259" key="5">
    <source>
        <dbReference type="SMART" id="SM00736"/>
    </source>
</evidence>
<protein>
    <submittedName>
        <fullName evidence="6">Type I secretion target GGXGXDXXX repeat-containing domain protein</fullName>
    </submittedName>
</protein>
<name>G9ZEE2_9GAMM</name>
<evidence type="ECO:0000256" key="3">
    <source>
        <dbReference type="ARBA" id="ARBA00022837"/>
    </source>
</evidence>
<evidence type="ECO:0000313" key="7">
    <source>
        <dbReference type="Proteomes" id="UP000004750"/>
    </source>
</evidence>
<proteinExistence type="predicted"/>
<dbReference type="GO" id="GO:0005509">
    <property type="term" value="F:calcium ion binding"/>
    <property type="evidence" value="ECO:0007669"/>
    <property type="project" value="InterPro"/>
</dbReference>
<dbReference type="HOGENOM" id="CLU_480245_0_0_6"/>
<comment type="subcellular location">
    <subcellularLocation>
        <location evidence="1">Secreted</location>
    </subcellularLocation>
</comment>
<dbReference type="SUPFAM" id="SSF51120">
    <property type="entry name" value="beta-Roll"/>
    <property type="match status" value="2"/>
</dbReference>
<feature type="domain" description="Dystroglycan-type cadherin-like" evidence="5">
    <location>
        <begin position="432"/>
        <end position="531"/>
    </location>
</feature>
<dbReference type="InterPro" id="IPR015919">
    <property type="entry name" value="Cadherin-like_sf"/>
</dbReference>
<dbReference type="AlphaFoldDB" id="G9ZEE2"/>
<dbReference type="GO" id="GO:0005576">
    <property type="term" value="C:extracellular region"/>
    <property type="evidence" value="ECO:0007669"/>
    <property type="project" value="UniProtKB-SubCell"/>
</dbReference>
<keyword evidence="2" id="KW-0964">Secreted</keyword>
<feature type="region of interest" description="Disordered" evidence="4">
    <location>
        <begin position="203"/>
        <end position="236"/>
    </location>
</feature>
<dbReference type="PROSITE" id="PS00330">
    <property type="entry name" value="HEMOLYSIN_CALCIUM"/>
    <property type="match status" value="2"/>
</dbReference>
<dbReference type="Gene3D" id="2.150.10.10">
    <property type="entry name" value="Serralysin-like metalloprotease, C-terminal"/>
    <property type="match status" value="2"/>
</dbReference>
<dbReference type="EMBL" id="AGCM01000062">
    <property type="protein sequence ID" value="EHM54683.1"/>
    <property type="molecule type" value="Genomic_DNA"/>
</dbReference>
<feature type="region of interest" description="Disordered" evidence="4">
    <location>
        <begin position="302"/>
        <end position="322"/>
    </location>
</feature>
<dbReference type="InterPro" id="IPR011049">
    <property type="entry name" value="Serralysin-like_metalloprot_C"/>
</dbReference>
<dbReference type="PANTHER" id="PTHR38340:SF1">
    <property type="entry name" value="S-LAYER PROTEIN"/>
    <property type="match status" value="1"/>
</dbReference>
<dbReference type="PANTHER" id="PTHR38340">
    <property type="entry name" value="S-LAYER PROTEIN"/>
    <property type="match status" value="1"/>
</dbReference>
<dbReference type="InterPro" id="IPR050557">
    <property type="entry name" value="RTX_toxin/Mannuronan_C5-epim"/>
</dbReference>
<gene>
    <name evidence="6" type="ORF">HMPREF9080_01127</name>
</gene>
<dbReference type="STRING" id="797473.HMPREF9080_01127"/>
<organism evidence="6 7">
    <name type="scientific">Cardiobacterium valvarum F0432</name>
    <dbReference type="NCBI Taxonomy" id="797473"/>
    <lineage>
        <taxon>Bacteria</taxon>
        <taxon>Pseudomonadati</taxon>
        <taxon>Pseudomonadota</taxon>
        <taxon>Gammaproteobacteria</taxon>
        <taxon>Cardiobacteriales</taxon>
        <taxon>Cardiobacteriaceae</taxon>
        <taxon>Cardiobacterium</taxon>
    </lineage>
</organism>
<accession>G9ZEE2</accession>
<evidence type="ECO:0000256" key="1">
    <source>
        <dbReference type="ARBA" id="ARBA00004613"/>
    </source>
</evidence>
<dbReference type="SMART" id="SM00736">
    <property type="entry name" value="CADG"/>
    <property type="match status" value="1"/>
</dbReference>
<dbReference type="Pfam" id="PF00353">
    <property type="entry name" value="HemolysinCabind"/>
    <property type="match status" value="5"/>
</dbReference>
<evidence type="ECO:0000256" key="2">
    <source>
        <dbReference type="ARBA" id="ARBA00022525"/>
    </source>
</evidence>
<feature type="non-terminal residue" evidence="6">
    <location>
        <position position="569"/>
    </location>
</feature>
<dbReference type="Gene3D" id="2.60.40.10">
    <property type="entry name" value="Immunoglobulins"/>
    <property type="match status" value="2"/>
</dbReference>
<dbReference type="InterPro" id="IPR013783">
    <property type="entry name" value="Ig-like_fold"/>
</dbReference>
<dbReference type="GO" id="GO:0016020">
    <property type="term" value="C:membrane"/>
    <property type="evidence" value="ECO:0007669"/>
    <property type="project" value="InterPro"/>
</dbReference>
<feature type="compositionally biased region" description="Polar residues" evidence="4">
    <location>
        <begin position="217"/>
        <end position="227"/>
    </location>
</feature>
<dbReference type="Pfam" id="PF05345">
    <property type="entry name" value="He_PIG"/>
    <property type="match status" value="1"/>
</dbReference>
<reference evidence="6 7" key="1">
    <citation type="submission" date="2011-08" db="EMBL/GenBank/DDBJ databases">
        <authorList>
            <person name="Weinstock G."/>
            <person name="Sodergren E."/>
            <person name="Clifton S."/>
            <person name="Fulton L."/>
            <person name="Fulton B."/>
            <person name="Courtney L."/>
            <person name="Fronick C."/>
            <person name="Harrison M."/>
            <person name="Strong C."/>
            <person name="Farmer C."/>
            <person name="Delahaunty K."/>
            <person name="Markovic C."/>
            <person name="Hall O."/>
            <person name="Minx P."/>
            <person name="Tomlinson C."/>
            <person name="Mitreva M."/>
            <person name="Hou S."/>
            <person name="Chen J."/>
            <person name="Wollam A."/>
            <person name="Pepin K.H."/>
            <person name="Johnson M."/>
            <person name="Bhonagiri V."/>
            <person name="Zhang X."/>
            <person name="Suruliraj S."/>
            <person name="Warren W."/>
            <person name="Chinwalla A."/>
            <person name="Mardis E.R."/>
            <person name="Wilson R.K."/>
        </authorList>
    </citation>
    <scope>NUCLEOTIDE SEQUENCE [LARGE SCALE GENOMIC DNA]</scope>
    <source>
        <strain evidence="6 7">F0432</strain>
    </source>
</reference>
<comment type="caution">
    <text evidence="6">The sequence shown here is derived from an EMBL/GenBank/DDBJ whole genome shotgun (WGS) entry which is preliminary data.</text>
</comment>
<feature type="compositionally biased region" description="Pro residues" evidence="4">
    <location>
        <begin position="404"/>
        <end position="428"/>
    </location>
</feature>
<dbReference type="Proteomes" id="UP000004750">
    <property type="component" value="Unassembled WGS sequence"/>
</dbReference>
<evidence type="ECO:0000256" key="4">
    <source>
        <dbReference type="SAM" id="MobiDB-lite"/>
    </source>
</evidence>
<dbReference type="InterPro" id="IPR018511">
    <property type="entry name" value="Hemolysin-typ_Ca-bd_CS"/>
</dbReference>
<feature type="region of interest" description="Disordered" evidence="4">
    <location>
        <begin position="394"/>
        <end position="435"/>
    </location>
</feature>
<evidence type="ECO:0000313" key="6">
    <source>
        <dbReference type="EMBL" id="EHM54683.1"/>
    </source>
</evidence>
<sequence>MGGGNDLAYGSWYDDVLDGGDDTDIIYGSEPGGYITQKRSRADKDKDGDTIVGGAGSDFLFGMAGKDFIFGGSRTEHEETKPVAGQGDWANGGDGNDHIFGSAAQDVLQGGKGQDEIKGGAGDDLIIGDSDVMPNVKIMRGGTSDGLPTFLHKYNFKTHQMDKPEIYYTVNQLAKATAEWKIEIAANNRDYKIIRSTEQLPELAGERSTIDDLPANSDASALSGSDNDTLEGGPGNDFILGQHGSDFINGGSGNDIIYGDDRSSLGSEEVYYNDHLIGGSGSDYLNGGRGADNYYFIREDFQPEKDGDAVPTDTIDDDGTGNIGVSGGRHDAIYLDRVDIAAMQWVRDGNNNIWNTADGWRISYSSSTLQITHKDEAGKINVLNFANGDYGLNLSGLPNNGGNPPQPDPNPQPQPNPNPPTPPTPPTKRPPKTGKAVAAQRVNEKSPLNFALPDSAFTNPDNVALSYTATLANGKALPKWLHFDAAKRTFSGTPGNDDVGNLSIRVTAADGRGGSAMQNFTLEVVNVNDAPQIGTALANQQGKGGQAWQYRLPANAFRDIDKGDVLTLS</sequence>
<dbReference type="InterPro" id="IPR006644">
    <property type="entry name" value="Cadg"/>
</dbReference>
<dbReference type="PRINTS" id="PR00313">
    <property type="entry name" value="CABNDNGRPT"/>
</dbReference>
<keyword evidence="3" id="KW-0106">Calcium</keyword>